<proteinExistence type="predicted"/>
<dbReference type="PROSITE" id="PS50977">
    <property type="entry name" value="HTH_TETR_2"/>
    <property type="match status" value="1"/>
</dbReference>
<feature type="region of interest" description="Disordered" evidence="5">
    <location>
        <begin position="1"/>
        <end position="46"/>
    </location>
</feature>
<evidence type="ECO:0000256" key="5">
    <source>
        <dbReference type="SAM" id="MobiDB-lite"/>
    </source>
</evidence>
<dbReference type="InterPro" id="IPR023772">
    <property type="entry name" value="DNA-bd_HTH_TetR-type_CS"/>
</dbReference>
<evidence type="ECO:0000256" key="2">
    <source>
        <dbReference type="ARBA" id="ARBA00023125"/>
    </source>
</evidence>
<dbReference type="InterPro" id="IPR041347">
    <property type="entry name" value="MftR_C"/>
</dbReference>
<dbReference type="RefSeq" id="WP_345484973.1">
    <property type="nucleotide sequence ID" value="NZ_BAAAWU010000001.1"/>
</dbReference>
<dbReference type="Gene3D" id="1.10.10.60">
    <property type="entry name" value="Homeodomain-like"/>
    <property type="match status" value="1"/>
</dbReference>
<evidence type="ECO:0000313" key="8">
    <source>
        <dbReference type="Proteomes" id="UP001589716"/>
    </source>
</evidence>
<gene>
    <name evidence="7" type="ORF">ACFFTP_27610</name>
</gene>
<dbReference type="Pfam" id="PF00440">
    <property type="entry name" value="TetR_N"/>
    <property type="match status" value="1"/>
</dbReference>
<reference evidence="7 8" key="1">
    <citation type="submission" date="2024-09" db="EMBL/GenBank/DDBJ databases">
        <authorList>
            <person name="Sun Q."/>
            <person name="Mori K."/>
        </authorList>
    </citation>
    <scope>NUCLEOTIDE SEQUENCE [LARGE SCALE GENOMIC DNA]</scope>
    <source>
        <strain evidence="7 8">JCM 4414</strain>
    </source>
</reference>
<keyword evidence="1" id="KW-0805">Transcription regulation</keyword>
<dbReference type="InterPro" id="IPR009057">
    <property type="entry name" value="Homeodomain-like_sf"/>
</dbReference>
<dbReference type="SUPFAM" id="SSF46689">
    <property type="entry name" value="Homeodomain-like"/>
    <property type="match status" value="1"/>
</dbReference>
<comment type="caution">
    <text evidence="7">The sequence shown here is derived from an EMBL/GenBank/DDBJ whole genome shotgun (WGS) entry which is preliminary data.</text>
</comment>
<protein>
    <submittedName>
        <fullName evidence="7">TetR family transcriptional regulator</fullName>
    </submittedName>
</protein>
<dbReference type="InterPro" id="IPR050109">
    <property type="entry name" value="HTH-type_TetR-like_transc_reg"/>
</dbReference>
<evidence type="ECO:0000256" key="3">
    <source>
        <dbReference type="ARBA" id="ARBA00023163"/>
    </source>
</evidence>
<evidence type="ECO:0000256" key="4">
    <source>
        <dbReference type="PROSITE-ProRule" id="PRU00335"/>
    </source>
</evidence>
<name>A0ABV5QZ75_9ACTN</name>
<feature type="compositionally biased region" description="Low complexity" evidence="5">
    <location>
        <begin position="33"/>
        <end position="46"/>
    </location>
</feature>
<organism evidence="7 8">
    <name type="scientific">Streptomyces roseoviridis</name>
    <dbReference type="NCBI Taxonomy" id="67361"/>
    <lineage>
        <taxon>Bacteria</taxon>
        <taxon>Bacillati</taxon>
        <taxon>Actinomycetota</taxon>
        <taxon>Actinomycetes</taxon>
        <taxon>Kitasatosporales</taxon>
        <taxon>Streptomycetaceae</taxon>
        <taxon>Streptomyces</taxon>
    </lineage>
</organism>
<dbReference type="Gene3D" id="1.10.357.10">
    <property type="entry name" value="Tetracycline Repressor, domain 2"/>
    <property type="match status" value="1"/>
</dbReference>
<evidence type="ECO:0000259" key="6">
    <source>
        <dbReference type="PROSITE" id="PS50977"/>
    </source>
</evidence>
<keyword evidence="3" id="KW-0804">Transcription</keyword>
<feature type="compositionally biased region" description="Low complexity" evidence="5">
    <location>
        <begin position="17"/>
        <end position="26"/>
    </location>
</feature>
<dbReference type="PANTHER" id="PTHR30055:SF238">
    <property type="entry name" value="MYCOFACTOCIN BIOSYNTHESIS TRANSCRIPTIONAL REGULATOR MFTR-RELATED"/>
    <property type="match status" value="1"/>
</dbReference>
<sequence length="251" mass="25995">MPTDATTPAPSDRTSNAPASAAPASGDSGGTAGPAAVAGPAAPATPATPALSLAERKRLLVATELTESALQLLALKGFDAVTVDEIATDAGVSKRTFFRYFASKEDVVVQFLSGMGADIHAALAARPAGEPPSASLRHAVAVPLAACTDRHPDHAARALRVVQLILRTPALLARFLERQAHWREALAAELAGRRGQDPARDLYPGLAAGTALVAFHTALQHWADSDAAEDPLELLDRAFAVVAPALDAQDR</sequence>
<evidence type="ECO:0000256" key="1">
    <source>
        <dbReference type="ARBA" id="ARBA00023015"/>
    </source>
</evidence>
<dbReference type="EMBL" id="JBHMCT010000019">
    <property type="protein sequence ID" value="MFB9557941.1"/>
    <property type="molecule type" value="Genomic_DNA"/>
</dbReference>
<keyword evidence="2 4" id="KW-0238">DNA-binding</keyword>
<feature type="compositionally biased region" description="Polar residues" evidence="5">
    <location>
        <begin position="1"/>
        <end position="16"/>
    </location>
</feature>
<accession>A0ABV5QZ75</accession>
<feature type="DNA-binding region" description="H-T-H motif" evidence="4">
    <location>
        <begin position="82"/>
        <end position="101"/>
    </location>
</feature>
<keyword evidence="8" id="KW-1185">Reference proteome</keyword>
<feature type="domain" description="HTH tetR-type" evidence="6">
    <location>
        <begin position="59"/>
        <end position="119"/>
    </location>
</feature>
<evidence type="ECO:0000313" key="7">
    <source>
        <dbReference type="EMBL" id="MFB9557941.1"/>
    </source>
</evidence>
<dbReference type="InterPro" id="IPR001647">
    <property type="entry name" value="HTH_TetR"/>
</dbReference>
<dbReference type="Pfam" id="PF17754">
    <property type="entry name" value="TetR_C_14"/>
    <property type="match status" value="1"/>
</dbReference>
<dbReference type="PRINTS" id="PR00455">
    <property type="entry name" value="HTHTETR"/>
</dbReference>
<dbReference type="PROSITE" id="PS01081">
    <property type="entry name" value="HTH_TETR_1"/>
    <property type="match status" value="1"/>
</dbReference>
<dbReference type="PANTHER" id="PTHR30055">
    <property type="entry name" value="HTH-TYPE TRANSCRIPTIONAL REGULATOR RUTR"/>
    <property type="match status" value="1"/>
</dbReference>
<dbReference type="Proteomes" id="UP001589716">
    <property type="component" value="Unassembled WGS sequence"/>
</dbReference>